<reference evidence="4 5" key="1">
    <citation type="submission" date="2015-04" db="EMBL/GenBank/DDBJ databases">
        <title>Lasius niger genome sequencing.</title>
        <authorList>
            <person name="Konorov E.A."/>
            <person name="Nikitin M.A."/>
            <person name="Kirill M.V."/>
            <person name="Chang P."/>
        </authorList>
    </citation>
    <scope>NUCLEOTIDE SEQUENCE [LARGE SCALE GENOMIC DNA]</scope>
    <source>
        <tissue evidence="4">Whole</tissue>
    </source>
</reference>
<evidence type="ECO:0000313" key="4">
    <source>
        <dbReference type="EMBL" id="KMQ83732.1"/>
    </source>
</evidence>
<evidence type="ECO:0000259" key="3">
    <source>
        <dbReference type="PROSITE" id="PS51031"/>
    </source>
</evidence>
<protein>
    <submittedName>
        <fullName evidence="4">Dihydrouridine synthase domain containing protein</fullName>
    </submittedName>
</protein>
<keyword evidence="1" id="KW-0539">Nucleus</keyword>
<dbReference type="Pfam" id="PF02944">
    <property type="entry name" value="BESS"/>
    <property type="match status" value="1"/>
</dbReference>
<evidence type="ECO:0000256" key="1">
    <source>
        <dbReference type="PROSITE-ProRule" id="PRU00371"/>
    </source>
</evidence>
<dbReference type="PaxDb" id="67767-A0A0J7K088"/>
<feature type="domain" description="BESS" evidence="3">
    <location>
        <begin position="93"/>
        <end position="132"/>
    </location>
</feature>
<proteinExistence type="predicted"/>
<dbReference type="OrthoDB" id="8038273at2759"/>
<dbReference type="GO" id="GO:0005634">
    <property type="term" value="C:nucleus"/>
    <property type="evidence" value="ECO:0007669"/>
    <property type="project" value="UniProtKB-SubCell"/>
</dbReference>
<feature type="compositionally biased region" description="Polar residues" evidence="2">
    <location>
        <begin position="55"/>
        <end position="64"/>
    </location>
</feature>
<accession>A0A0J7K088</accession>
<dbReference type="PROSITE" id="PS51031">
    <property type="entry name" value="BESS"/>
    <property type="match status" value="1"/>
</dbReference>
<comment type="subcellular location">
    <subcellularLocation>
        <location evidence="1">Nucleus</location>
    </subcellularLocation>
</comment>
<comment type="caution">
    <text evidence="4">The sequence shown here is derived from an EMBL/GenBank/DDBJ whole genome shotgun (WGS) entry which is preliminary data.</text>
</comment>
<organism evidence="4 5">
    <name type="scientific">Lasius niger</name>
    <name type="common">Black garden ant</name>
    <dbReference type="NCBI Taxonomy" id="67767"/>
    <lineage>
        <taxon>Eukaryota</taxon>
        <taxon>Metazoa</taxon>
        <taxon>Ecdysozoa</taxon>
        <taxon>Arthropoda</taxon>
        <taxon>Hexapoda</taxon>
        <taxon>Insecta</taxon>
        <taxon>Pterygota</taxon>
        <taxon>Neoptera</taxon>
        <taxon>Endopterygota</taxon>
        <taxon>Hymenoptera</taxon>
        <taxon>Apocrita</taxon>
        <taxon>Aculeata</taxon>
        <taxon>Formicoidea</taxon>
        <taxon>Formicidae</taxon>
        <taxon>Formicinae</taxon>
        <taxon>Lasius</taxon>
        <taxon>Lasius</taxon>
    </lineage>
</organism>
<feature type="region of interest" description="Disordered" evidence="2">
    <location>
        <begin position="33"/>
        <end position="69"/>
    </location>
</feature>
<keyword evidence="5" id="KW-1185">Reference proteome</keyword>
<feature type="compositionally biased region" description="Basic and acidic residues" evidence="2">
    <location>
        <begin position="39"/>
        <end position="51"/>
    </location>
</feature>
<dbReference type="GO" id="GO:0003677">
    <property type="term" value="F:DNA binding"/>
    <property type="evidence" value="ECO:0007669"/>
    <property type="project" value="InterPro"/>
</dbReference>
<feature type="region of interest" description="Disordered" evidence="2">
    <location>
        <begin position="131"/>
        <end position="156"/>
    </location>
</feature>
<gene>
    <name evidence="4" type="ORF">RF55_19234</name>
</gene>
<dbReference type="Proteomes" id="UP000036403">
    <property type="component" value="Unassembled WGS sequence"/>
</dbReference>
<evidence type="ECO:0000256" key="2">
    <source>
        <dbReference type="SAM" id="MobiDB-lite"/>
    </source>
</evidence>
<dbReference type="EMBL" id="LBMM01018637">
    <property type="protein sequence ID" value="KMQ83732.1"/>
    <property type="molecule type" value="Genomic_DNA"/>
</dbReference>
<dbReference type="InterPro" id="IPR004210">
    <property type="entry name" value="BESS_motif"/>
</dbReference>
<evidence type="ECO:0000313" key="5">
    <source>
        <dbReference type="Proteomes" id="UP000036403"/>
    </source>
</evidence>
<dbReference type="AlphaFoldDB" id="A0A0J7K088"/>
<name>A0A0J7K088_LASNI</name>
<sequence length="156" mass="18191">MRLYVYGEQLSFLGKNKELRVTDASFDDKLIGEDEEDSADKIEQETTDDKRHKTVSPTSLNITPMNKRKKPDVERALVNFMENHKMTKRSLEEDEDLAFFYSLLPSVKTLNMDQKFTFRLQTMQFLHNLRKQSSTNRPMHSHSSMHPSTQCISSNS</sequence>